<keyword evidence="2" id="KW-1185">Reference proteome</keyword>
<proteinExistence type="predicted"/>
<dbReference type="AlphaFoldDB" id="A0A158BSC4"/>
<organism evidence="1 2">
    <name type="scientific">Caballeronia glebae</name>
    <dbReference type="NCBI Taxonomy" id="1777143"/>
    <lineage>
        <taxon>Bacteria</taxon>
        <taxon>Pseudomonadati</taxon>
        <taxon>Pseudomonadota</taxon>
        <taxon>Betaproteobacteria</taxon>
        <taxon>Burkholderiales</taxon>
        <taxon>Burkholderiaceae</taxon>
        <taxon>Caballeronia</taxon>
    </lineage>
</organism>
<name>A0A158BSC4_9BURK</name>
<reference evidence="1" key="1">
    <citation type="submission" date="2016-01" db="EMBL/GenBank/DDBJ databases">
        <authorList>
            <person name="Peeters C."/>
        </authorList>
    </citation>
    <scope>NUCLEOTIDE SEQUENCE [LARGE SCALE GENOMIC DNA]</scope>
    <source>
        <strain evidence="1">LMG 29325</strain>
    </source>
</reference>
<dbReference type="Proteomes" id="UP000054596">
    <property type="component" value="Unassembled WGS sequence"/>
</dbReference>
<dbReference type="EMBL" id="FCOJ02000034">
    <property type="protein sequence ID" value="SAK72157.1"/>
    <property type="molecule type" value="Genomic_DNA"/>
</dbReference>
<comment type="caution">
    <text evidence="1">The sequence shown here is derived from an EMBL/GenBank/DDBJ whole genome shotgun (WGS) entry which is preliminary data.</text>
</comment>
<dbReference type="STRING" id="1777143.AWB82_04408"/>
<protein>
    <submittedName>
        <fullName evidence="1">Uncharacterized protein</fullName>
    </submittedName>
</protein>
<accession>A0A158BSC4</accession>
<sequence>MRFFFEMQVMCGKLEGVQSFIAGKLDLFANKF</sequence>
<evidence type="ECO:0000313" key="1">
    <source>
        <dbReference type="EMBL" id="SAK72157.1"/>
    </source>
</evidence>
<gene>
    <name evidence="1" type="ORF">AWB82_04408</name>
</gene>
<evidence type="ECO:0000313" key="2">
    <source>
        <dbReference type="Proteomes" id="UP000054596"/>
    </source>
</evidence>